<proteinExistence type="predicted"/>
<dbReference type="OrthoDB" id="399374at2"/>
<protein>
    <submittedName>
        <fullName evidence="1">Uncharacterized protein</fullName>
    </submittedName>
</protein>
<organism evidence="1 2">
    <name type="scientific">Mycoplasma crocodyli (strain ATCC 51981 / MP145)</name>
    <dbReference type="NCBI Taxonomy" id="512564"/>
    <lineage>
        <taxon>Bacteria</taxon>
        <taxon>Bacillati</taxon>
        <taxon>Mycoplasmatota</taxon>
        <taxon>Mollicutes</taxon>
        <taxon>Mycoplasmataceae</taxon>
        <taxon>Mycoplasma</taxon>
    </lineage>
</organism>
<dbReference type="KEGG" id="mcd:MCRO_0355"/>
<evidence type="ECO:0000313" key="2">
    <source>
        <dbReference type="Proteomes" id="UP000001845"/>
    </source>
</evidence>
<dbReference type="NCBIfam" id="NF045836">
    <property type="entry name" value="MMB_0454_fam"/>
    <property type="match status" value="1"/>
</dbReference>
<dbReference type="eggNOG" id="ENOG5030MW1">
    <property type="taxonomic scope" value="Bacteria"/>
</dbReference>
<evidence type="ECO:0000313" key="1">
    <source>
        <dbReference type="EMBL" id="ADE19488.1"/>
    </source>
</evidence>
<dbReference type="HOGENOM" id="CLU_2302732_0_0_14"/>
<gene>
    <name evidence="1" type="ordered locus">MCRO_0355</name>
</gene>
<dbReference type="EMBL" id="CP001991">
    <property type="protein sequence ID" value="ADE19488.1"/>
    <property type="molecule type" value="Genomic_DNA"/>
</dbReference>
<dbReference type="Proteomes" id="UP000001845">
    <property type="component" value="Chromosome"/>
</dbReference>
<dbReference type="AlphaFoldDB" id="D5E5F0"/>
<accession>D5E5F0</accession>
<sequence>MNIIKSSYSLNQSYIVHESAFLDVIPKVINEIKYVKLANDPRISFDEKNENLEIFLDLKFKRNKDLDKLIKTVIEKMEQETVNLIDFKPKNIQIKFNGYY</sequence>
<dbReference type="RefSeq" id="WP_013054265.1">
    <property type="nucleotide sequence ID" value="NC_014014.1"/>
</dbReference>
<keyword evidence="2" id="KW-1185">Reference proteome</keyword>
<reference key="2">
    <citation type="submission" date="2010-03" db="EMBL/GenBank/DDBJ databases">
        <authorList>
            <person name="Ma Z."/>
            <person name="Wang X."/>
            <person name="Liu H."/>
        </authorList>
    </citation>
    <scope>NUCLEOTIDE SEQUENCE</scope>
    <source>
        <strain>MP145</strain>
    </source>
</reference>
<dbReference type="STRING" id="512564.MCRO_0355"/>
<dbReference type="InterPro" id="IPR054781">
    <property type="entry name" value="Asp23-rel"/>
</dbReference>
<reference evidence="2" key="1">
    <citation type="submission" date="2010-03" db="EMBL/GenBank/DDBJ databases">
        <title>The complete genome of Mycoplasma crocodyli MP145.</title>
        <authorList>
            <person name="Glass J.I."/>
            <person name="Durkin A.S."/>
            <person name="Hostetler J."/>
            <person name="Jackson J."/>
            <person name="Johnson J."/>
            <person name="May M.A."/>
            <person name="Paralanov V."/>
            <person name="Radune D."/>
            <person name="Szczypinski B."/>
            <person name="Brown D.R."/>
        </authorList>
    </citation>
    <scope>NUCLEOTIDE SEQUENCE [LARGE SCALE GENOMIC DNA]</scope>
    <source>
        <strain evidence="2">ATCC 51981 / MP145</strain>
    </source>
</reference>
<reference evidence="1 2" key="3">
    <citation type="journal article" date="2011" name="J. Bacteriol.">
        <title>Genome sequences of Mycoplasma alligatoris A21JP2T and Mycoplasma crocodyli MP145T.</title>
        <authorList>
            <person name="Brown D.R."/>
            <person name="Farmerie W.G."/>
            <person name="May M."/>
            <person name="Benders G.A."/>
            <person name="Durkin A.S."/>
            <person name="Hlavinka K."/>
            <person name="Hostetler J."/>
            <person name="Jackson J."/>
            <person name="Johnson J."/>
            <person name="Miller R.H."/>
            <person name="Paralanov V."/>
            <person name="Radune D."/>
            <person name="Szczypinski B."/>
            <person name="Glass J.I."/>
        </authorList>
    </citation>
    <scope>NUCLEOTIDE SEQUENCE [LARGE SCALE GENOMIC DNA]</scope>
    <source>
        <strain evidence="2">ATCC 51981 / MP145</strain>
    </source>
</reference>
<name>D5E5F0_MYCCM</name>